<dbReference type="Gene3D" id="2.60.40.4270">
    <property type="entry name" value="Listeria-Bacteroides repeat domain"/>
    <property type="match status" value="2"/>
</dbReference>
<organism evidence="2 3">
    <name type="scientific">Anaerostipes hadrus</name>
    <dbReference type="NCBI Taxonomy" id="649756"/>
    <lineage>
        <taxon>Bacteria</taxon>
        <taxon>Bacillati</taxon>
        <taxon>Bacillota</taxon>
        <taxon>Clostridia</taxon>
        <taxon>Lachnospirales</taxon>
        <taxon>Lachnospiraceae</taxon>
        <taxon>Anaerostipes</taxon>
    </lineage>
</organism>
<comment type="subcellular location">
    <subcellularLocation>
        <location evidence="1">Cell envelope</location>
    </subcellularLocation>
</comment>
<dbReference type="Pfam" id="PF09479">
    <property type="entry name" value="Flg_new"/>
    <property type="match status" value="3"/>
</dbReference>
<dbReference type="InterPro" id="IPR013378">
    <property type="entry name" value="InlB-like_B-rpt"/>
</dbReference>
<dbReference type="EMBL" id="CP132968">
    <property type="protein sequence ID" value="WMD15345.1"/>
    <property type="molecule type" value="Genomic_DNA"/>
</dbReference>
<dbReference type="GO" id="GO:0030313">
    <property type="term" value="C:cell envelope"/>
    <property type="evidence" value="ECO:0007669"/>
    <property type="project" value="UniProtKB-SubCell"/>
</dbReference>
<evidence type="ECO:0000313" key="3">
    <source>
        <dbReference type="Proteomes" id="UP001243496"/>
    </source>
</evidence>
<dbReference type="InterPro" id="IPR042229">
    <property type="entry name" value="Listeria/Bacterioides_rpt_sf"/>
</dbReference>
<dbReference type="Proteomes" id="UP001243496">
    <property type="component" value="Chromosome"/>
</dbReference>
<sequence>MMKKEKKNMRWKIVAALVVTTFVSVLTWHQMKNAHAYGTYDTGGNKHFVDGHLTVNMSGPNGKSDSLTMYIHSDDYEKNKNVSGGKFNNSKHPYTVTTYSGGGGDYKLTVNKQTIYSEKNSNNNYTLLTIKVWYLLPAHEQHRSWEWVTVDKPTFSDPSKDITLYCGGNDGFCENSYHDTQEHWKSVNIHVSTGLVGVASADRDGWKTYDWCSINLNLEKPSRSVYYNGNGGTGADVTWNFTDGDNFSFPTVSRKGYTLDGWLDKDTGWISNTGWLVCDNYTETAQWTANTYTVSYDGNKEDSGWTGDGTATYDQNFTFADNGYTKKGYAFIGWSEDRNATTATYSPGQTITWKRADKLQLYAVWEKSTYEVSFDGNGASGSKKTENLAYGKDVQLPANSFQRAGYIFIGWSEDPDAIKPKYTDGQTVNTLCDAGQTYELYAIWKKSDGSFDLHNLIRDDAMFQGDVEIQGGNKTGFSRDHIDSEYGRIDKNNQPGYFTDRYK</sequence>
<dbReference type="AlphaFoldDB" id="A0AAQ3GQM8"/>
<reference evidence="2" key="1">
    <citation type="submission" date="2023-08" db="EMBL/GenBank/DDBJ databases">
        <title>Complete Genome Sequences of butyrate producing Anaerostipes hadrus strains BA1 and GIF7 isolated from the terminal ileum of a healthy lean male.</title>
        <authorList>
            <person name="Low A."/>
            <person name="Sheludchenko M."/>
            <person name="Cheng H.E."/>
            <person name="Koh X.Q."/>
            <person name="Lee J."/>
        </authorList>
    </citation>
    <scope>NUCLEOTIDE SEQUENCE</scope>
    <source>
        <strain evidence="2">BA1</strain>
    </source>
</reference>
<evidence type="ECO:0000313" key="2">
    <source>
        <dbReference type="EMBL" id="WMD15345.1"/>
    </source>
</evidence>
<accession>A0AAQ3GQM8</accession>
<gene>
    <name evidence="2" type="ORF">RBI15_08115</name>
</gene>
<protein>
    <submittedName>
        <fullName evidence="2">InlB B-repeat-containing protein</fullName>
    </submittedName>
</protein>
<name>A0AAQ3GQM8_ANAHA</name>
<proteinExistence type="predicted"/>
<evidence type="ECO:0000256" key="1">
    <source>
        <dbReference type="ARBA" id="ARBA00004196"/>
    </source>
</evidence>
<dbReference type="RefSeq" id="WP_306856164.1">
    <property type="nucleotide sequence ID" value="NZ_CP132968.1"/>
</dbReference>
<dbReference type="GeneID" id="92741348"/>